<keyword evidence="7" id="KW-1185">Reference proteome</keyword>
<evidence type="ECO:0000256" key="3">
    <source>
        <dbReference type="PROSITE-ProRule" id="PRU10141"/>
    </source>
</evidence>
<reference evidence="6 7" key="1">
    <citation type="submission" date="2019-10" db="EMBL/GenBank/DDBJ databases">
        <authorList>
            <person name="Palmer J.M."/>
        </authorList>
    </citation>
    <scope>NUCLEOTIDE SEQUENCE [LARGE SCALE GENOMIC DNA]</scope>
    <source>
        <strain evidence="6 7">TWF694</strain>
    </source>
</reference>
<dbReference type="InterPro" id="IPR008271">
    <property type="entry name" value="Ser/Thr_kinase_AS"/>
</dbReference>
<dbReference type="CDD" id="cd13994">
    <property type="entry name" value="STKc_HAL4_like"/>
    <property type="match status" value="1"/>
</dbReference>
<feature type="region of interest" description="Disordered" evidence="4">
    <location>
        <begin position="1"/>
        <end position="31"/>
    </location>
</feature>
<proteinExistence type="predicted"/>
<evidence type="ECO:0000256" key="1">
    <source>
        <dbReference type="ARBA" id="ARBA00022741"/>
    </source>
</evidence>
<evidence type="ECO:0000259" key="5">
    <source>
        <dbReference type="PROSITE" id="PS50011"/>
    </source>
</evidence>
<dbReference type="SUPFAM" id="SSF56112">
    <property type="entry name" value="Protein kinase-like (PK-like)"/>
    <property type="match status" value="1"/>
</dbReference>
<evidence type="ECO:0000313" key="6">
    <source>
        <dbReference type="EMBL" id="KAK6542638.1"/>
    </source>
</evidence>
<evidence type="ECO:0000256" key="4">
    <source>
        <dbReference type="SAM" id="MobiDB-lite"/>
    </source>
</evidence>
<dbReference type="PROSITE" id="PS00107">
    <property type="entry name" value="PROTEIN_KINASE_ATP"/>
    <property type="match status" value="1"/>
</dbReference>
<feature type="domain" description="Protein kinase" evidence="5">
    <location>
        <begin position="330"/>
        <end position="625"/>
    </location>
</feature>
<dbReference type="Pfam" id="PF00069">
    <property type="entry name" value="Pkinase"/>
    <property type="match status" value="1"/>
</dbReference>
<keyword evidence="2 3" id="KW-0067">ATP-binding</keyword>
<dbReference type="GO" id="GO:0004674">
    <property type="term" value="F:protein serine/threonine kinase activity"/>
    <property type="evidence" value="ECO:0007669"/>
    <property type="project" value="TreeGrafter"/>
</dbReference>
<feature type="region of interest" description="Disordered" evidence="4">
    <location>
        <begin position="137"/>
        <end position="173"/>
    </location>
</feature>
<dbReference type="PROSITE" id="PS50011">
    <property type="entry name" value="PROTEIN_KINASE_DOM"/>
    <property type="match status" value="1"/>
</dbReference>
<organism evidence="6 7">
    <name type="scientific">Orbilia ellipsospora</name>
    <dbReference type="NCBI Taxonomy" id="2528407"/>
    <lineage>
        <taxon>Eukaryota</taxon>
        <taxon>Fungi</taxon>
        <taxon>Dikarya</taxon>
        <taxon>Ascomycota</taxon>
        <taxon>Pezizomycotina</taxon>
        <taxon>Orbiliomycetes</taxon>
        <taxon>Orbiliales</taxon>
        <taxon>Orbiliaceae</taxon>
        <taxon>Orbilia</taxon>
    </lineage>
</organism>
<evidence type="ECO:0000256" key="2">
    <source>
        <dbReference type="ARBA" id="ARBA00022840"/>
    </source>
</evidence>
<dbReference type="GO" id="GO:0035556">
    <property type="term" value="P:intracellular signal transduction"/>
    <property type="evidence" value="ECO:0007669"/>
    <property type="project" value="TreeGrafter"/>
</dbReference>
<dbReference type="AlphaFoldDB" id="A0AAV9XKW8"/>
<dbReference type="Gene3D" id="1.10.510.10">
    <property type="entry name" value="Transferase(Phosphotransferase) domain 1"/>
    <property type="match status" value="1"/>
</dbReference>
<sequence>MSIAQATTRSDSLPSTCSSSFSSIADAMTPPTPEIKILTSNVRIHGSDHDEFSPLGGSLDDYHNNNHHQAKFILGSSDEGHECNTVVEEDETASEPSTPTSFESHNAVFTLDSHDSVPQQPLKQTVRSMLDMSDIQVRPRSVSKPPSPPTFTLKTPSPQPTPIHLESPTPVPVPVKRSNTFSRIFHRSGSGHDLVAKLGMAHGKEDDLTPRPSPQPKVRTGLFSHKPSPVPSKAGSPSKSLSPTNSLQEARKNAGSPPKSLSAGIGRLGKNRRSSSMNGIADMQAECAISHPAETGVGLKARKLSTAVPAAPTFKIHNLGDRYHNKSHIPLKSKQIGEGASAIVKLMTKIHGNPNELFAVKEFRKKSHSETEEEYTQKLNSEWCLSKSLIHPNIVLTEDLCRNSGRWCHVMEYCSGGDLFSLIKKNFMGPDEKLCVFKQLLRGVAYLHSHGVAHRDIKPENLLLCSDGRLKISDFGISEVFSGDHPAFSEKMECGINMDQIRLSRPGICGSKPYLSPEVISQQESYDARKLDVWSCAIVYVTLHYGGFPWAEASSSDRMYAAYKVSFDKWLAANPSGVINTESTLPTARIFSDMKPPLKRLLYRMAHPDPEKRITIEEALSDRWMNNVDCCIPDKDYDKVPCLLDCSQSNGCKMASKIGVKKLHQHLPPKTPKKTLHHEV</sequence>
<dbReference type="Proteomes" id="UP001365542">
    <property type="component" value="Unassembled WGS sequence"/>
</dbReference>
<feature type="binding site" evidence="3">
    <location>
        <position position="361"/>
    </location>
    <ligand>
        <name>ATP</name>
        <dbReference type="ChEBI" id="CHEBI:30616"/>
    </ligand>
</feature>
<dbReference type="EMBL" id="JAVHJO010000002">
    <property type="protein sequence ID" value="KAK6542638.1"/>
    <property type="molecule type" value="Genomic_DNA"/>
</dbReference>
<dbReference type="SMART" id="SM00220">
    <property type="entry name" value="S_TKc"/>
    <property type="match status" value="1"/>
</dbReference>
<evidence type="ECO:0000313" key="7">
    <source>
        <dbReference type="Proteomes" id="UP001365542"/>
    </source>
</evidence>
<keyword evidence="1 3" id="KW-0547">Nucleotide-binding</keyword>
<gene>
    <name evidence="6" type="ORF">TWF694_006581</name>
</gene>
<feature type="region of interest" description="Disordered" evidence="4">
    <location>
        <begin position="203"/>
        <end position="276"/>
    </location>
</feature>
<name>A0AAV9XKW8_9PEZI</name>
<feature type="compositionally biased region" description="Polar residues" evidence="4">
    <location>
        <begin position="235"/>
        <end position="248"/>
    </location>
</feature>
<dbReference type="InterPro" id="IPR017441">
    <property type="entry name" value="Protein_kinase_ATP_BS"/>
</dbReference>
<dbReference type="PANTHER" id="PTHR24346:SF76">
    <property type="entry name" value="NON-SPECIFIC SERINE_THREONINE PROTEIN KINASE"/>
    <property type="match status" value="1"/>
</dbReference>
<feature type="compositionally biased region" description="Low complexity" evidence="4">
    <location>
        <begin position="10"/>
        <end position="23"/>
    </location>
</feature>
<dbReference type="InterPro" id="IPR011009">
    <property type="entry name" value="Kinase-like_dom_sf"/>
</dbReference>
<accession>A0AAV9XKW8</accession>
<dbReference type="GO" id="GO:0005737">
    <property type="term" value="C:cytoplasm"/>
    <property type="evidence" value="ECO:0007669"/>
    <property type="project" value="TreeGrafter"/>
</dbReference>
<dbReference type="PROSITE" id="PS00108">
    <property type="entry name" value="PROTEIN_KINASE_ST"/>
    <property type="match status" value="1"/>
</dbReference>
<comment type="caution">
    <text evidence="6">The sequence shown here is derived from an EMBL/GenBank/DDBJ whole genome shotgun (WGS) entry which is preliminary data.</text>
</comment>
<protein>
    <recommendedName>
        <fullName evidence="5">Protein kinase domain-containing protein</fullName>
    </recommendedName>
</protein>
<dbReference type="GO" id="GO:0005524">
    <property type="term" value="F:ATP binding"/>
    <property type="evidence" value="ECO:0007669"/>
    <property type="project" value="UniProtKB-UniRule"/>
</dbReference>
<dbReference type="GO" id="GO:0000226">
    <property type="term" value="P:microtubule cytoskeleton organization"/>
    <property type="evidence" value="ECO:0007669"/>
    <property type="project" value="TreeGrafter"/>
</dbReference>
<dbReference type="InterPro" id="IPR000719">
    <property type="entry name" value="Prot_kinase_dom"/>
</dbReference>
<dbReference type="PANTHER" id="PTHR24346">
    <property type="entry name" value="MAP/MICROTUBULE AFFINITY-REGULATING KINASE"/>
    <property type="match status" value="1"/>
</dbReference>